<keyword evidence="5 7" id="KW-0472">Membrane</keyword>
<keyword evidence="10" id="KW-1185">Reference proteome</keyword>
<evidence type="ECO:0000256" key="5">
    <source>
        <dbReference type="ARBA" id="ARBA00023136"/>
    </source>
</evidence>
<dbReference type="InterPro" id="IPR005828">
    <property type="entry name" value="MFS_sugar_transport-like"/>
</dbReference>
<dbReference type="GO" id="GO:0005886">
    <property type="term" value="C:plasma membrane"/>
    <property type="evidence" value="ECO:0007669"/>
    <property type="project" value="UniProtKB-SubCell"/>
</dbReference>
<dbReference type="InterPro" id="IPR005829">
    <property type="entry name" value="Sugar_transporter_CS"/>
</dbReference>
<dbReference type="PRINTS" id="PR00171">
    <property type="entry name" value="SUGRTRNSPORT"/>
</dbReference>
<dbReference type="AlphaFoldDB" id="A0A8J3F108"/>
<dbReference type="Proteomes" id="UP000619536">
    <property type="component" value="Unassembled WGS sequence"/>
</dbReference>
<feature type="transmembrane region" description="Helical" evidence="7">
    <location>
        <begin position="129"/>
        <end position="151"/>
    </location>
</feature>
<reference evidence="9" key="2">
    <citation type="submission" date="2020-09" db="EMBL/GenBank/DDBJ databases">
        <authorList>
            <person name="Sun Q."/>
            <person name="Sedlacek I."/>
        </authorList>
    </citation>
    <scope>NUCLEOTIDE SEQUENCE</scope>
    <source>
        <strain evidence="9">CCM 8606</strain>
    </source>
</reference>
<feature type="domain" description="Major facilitator superfamily (MFS) profile" evidence="8">
    <location>
        <begin position="1"/>
        <end position="407"/>
    </location>
</feature>
<comment type="caution">
    <text evidence="9">The sequence shown here is derived from an EMBL/GenBank/DDBJ whole genome shotgun (WGS) entry which is preliminary data.</text>
</comment>
<feature type="transmembrane region" description="Helical" evidence="7">
    <location>
        <begin position="96"/>
        <end position="117"/>
    </location>
</feature>
<feature type="transmembrane region" description="Helical" evidence="7">
    <location>
        <begin position="212"/>
        <end position="234"/>
    </location>
</feature>
<feature type="transmembrane region" description="Helical" evidence="7">
    <location>
        <begin position="254"/>
        <end position="272"/>
    </location>
</feature>
<dbReference type="Pfam" id="PF00083">
    <property type="entry name" value="Sugar_tr"/>
    <property type="match status" value="1"/>
</dbReference>
<dbReference type="PROSITE" id="PS00217">
    <property type="entry name" value="SUGAR_TRANSPORT_2"/>
    <property type="match status" value="1"/>
</dbReference>
<dbReference type="PROSITE" id="PS50850">
    <property type="entry name" value="MFS"/>
    <property type="match status" value="1"/>
</dbReference>
<dbReference type="InterPro" id="IPR020846">
    <property type="entry name" value="MFS_dom"/>
</dbReference>
<accession>A0A8J3F108</accession>
<dbReference type="SUPFAM" id="SSF103473">
    <property type="entry name" value="MFS general substrate transporter"/>
    <property type="match status" value="1"/>
</dbReference>
<dbReference type="InterPro" id="IPR036259">
    <property type="entry name" value="MFS_trans_sf"/>
</dbReference>
<dbReference type="Gene3D" id="1.20.1250.20">
    <property type="entry name" value="MFS general substrate transporter like domains"/>
    <property type="match status" value="2"/>
</dbReference>
<evidence type="ECO:0000313" key="9">
    <source>
        <dbReference type="EMBL" id="GGI12846.1"/>
    </source>
</evidence>
<dbReference type="PANTHER" id="PTHR48022">
    <property type="entry name" value="PLASTIDIC GLUCOSE TRANSPORTER 4"/>
    <property type="match status" value="1"/>
</dbReference>
<evidence type="ECO:0000259" key="8">
    <source>
        <dbReference type="PROSITE" id="PS50850"/>
    </source>
</evidence>
<dbReference type="GO" id="GO:0005351">
    <property type="term" value="F:carbohydrate:proton symporter activity"/>
    <property type="evidence" value="ECO:0007669"/>
    <property type="project" value="TreeGrafter"/>
</dbReference>
<proteinExistence type="inferred from homology"/>
<evidence type="ECO:0000256" key="4">
    <source>
        <dbReference type="ARBA" id="ARBA00022989"/>
    </source>
</evidence>
<evidence type="ECO:0000256" key="1">
    <source>
        <dbReference type="ARBA" id="ARBA00004651"/>
    </source>
</evidence>
<comment type="subcellular location">
    <subcellularLocation>
        <location evidence="1">Cell membrane</location>
        <topology evidence="1">Multi-pass membrane protein</topology>
    </subcellularLocation>
</comment>
<evidence type="ECO:0000313" key="10">
    <source>
        <dbReference type="Proteomes" id="UP000619536"/>
    </source>
</evidence>
<gene>
    <name evidence="9" type="ORF">GCM10007377_03000</name>
</gene>
<keyword evidence="4 7" id="KW-1133">Transmembrane helix</keyword>
<protein>
    <submittedName>
        <fullName evidence="9">MFS transporter</fullName>
    </submittedName>
</protein>
<dbReference type="InterPro" id="IPR050360">
    <property type="entry name" value="MFS_Sugar_Transporters"/>
</dbReference>
<feature type="transmembrane region" description="Helical" evidence="7">
    <location>
        <begin position="378"/>
        <end position="399"/>
    </location>
</feature>
<feature type="transmembrane region" description="Helical" evidence="7">
    <location>
        <begin position="352"/>
        <end position="372"/>
    </location>
</feature>
<feature type="transmembrane region" description="Helical" evidence="7">
    <location>
        <begin position="318"/>
        <end position="340"/>
    </location>
</feature>
<comment type="similarity">
    <text evidence="2 6">Belongs to the major facilitator superfamily. Sugar transporter (TC 2.A.1.1) family.</text>
</comment>
<name>A0A8J3F108_9BIFI</name>
<evidence type="ECO:0000256" key="2">
    <source>
        <dbReference type="ARBA" id="ARBA00010992"/>
    </source>
</evidence>
<sequence>MSGLSVSCALLGCVLGAWFTSQIADRFGRVPTILIAAILFIISSIFSAFATGIWMFIFFRLVGGLGVGLTSVIGPAYIAEITPAQMRGFLGSFQQLAIALGILASVIVNAVFAGISGSADNPFCFGVSTWRWMLLSMIVPAVIMLIVSFTLPESPRFLVMKGKDSQAEHILGTIVGEANPRAKVAEIRHTMNHEHIARLHDLRGPTFGLKKVVWLGIGIALLQQVCGINIILYYDSSLWKSVGFSEQAALNISVYRTIAAVLATVVYMVIVDKVGRRNILKWGSVAMAVFLAIASFGFHQATITDAGISLPGIWRPVTLLAVYAFYVTFCLTWGPAMWVVIGEIFPNDIRALGVAVATAFNWIGNFAVSNTFPPLKNLIGIGNVYLIYAVFALLGYVFVVKLLPETAGVTLEDMKAE</sequence>
<feature type="transmembrane region" description="Helical" evidence="7">
    <location>
        <begin position="279"/>
        <end position="298"/>
    </location>
</feature>
<evidence type="ECO:0000256" key="7">
    <source>
        <dbReference type="SAM" id="Phobius"/>
    </source>
</evidence>
<dbReference type="PANTHER" id="PTHR48022:SF2">
    <property type="entry name" value="PLASTIDIC GLUCOSE TRANSPORTER 4"/>
    <property type="match status" value="1"/>
</dbReference>
<keyword evidence="3 7" id="KW-0812">Transmembrane</keyword>
<organism evidence="9 10">
    <name type="scientific">Galliscardovia ingluviei</name>
    <dbReference type="NCBI Taxonomy" id="1769422"/>
    <lineage>
        <taxon>Bacteria</taxon>
        <taxon>Bacillati</taxon>
        <taxon>Actinomycetota</taxon>
        <taxon>Actinomycetes</taxon>
        <taxon>Bifidobacteriales</taxon>
        <taxon>Bifidobacteriaceae</taxon>
        <taxon>Galliscardovia</taxon>
    </lineage>
</organism>
<dbReference type="NCBIfam" id="TIGR00879">
    <property type="entry name" value="SP"/>
    <property type="match status" value="1"/>
</dbReference>
<evidence type="ECO:0000256" key="3">
    <source>
        <dbReference type="ARBA" id="ARBA00022692"/>
    </source>
</evidence>
<feature type="transmembrane region" description="Helical" evidence="7">
    <location>
        <begin position="33"/>
        <end position="59"/>
    </location>
</feature>
<dbReference type="InterPro" id="IPR003663">
    <property type="entry name" value="Sugar/inositol_transpt"/>
</dbReference>
<keyword evidence="6" id="KW-0813">Transport</keyword>
<evidence type="ECO:0000256" key="6">
    <source>
        <dbReference type="RuleBase" id="RU003346"/>
    </source>
</evidence>
<dbReference type="EMBL" id="BMDH01000001">
    <property type="protein sequence ID" value="GGI12846.1"/>
    <property type="molecule type" value="Genomic_DNA"/>
</dbReference>
<reference evidence="9" key="1">
    <citation type="journal article" date="2014" name="Int. J. Syst. Evol. Microbiol.">
        <title>Complete genome sequence of Corynebacterium casei LMG S-19264T (=DSM 44701T), isolated from a smear-ripened cheese.</title>
        <authorList>
            <consortium name="US DOE Joint Genome Institute (JGI-PGF)"/>
            <person name="Walter F."/>
            <person name="Albersmeier A."/>
            <person name="Kalinowski J."/>
            <person name="Ruckert C."/>
        </authorList>
    </citation>
    <scope>NUCLEOTIDE SEQUENCE</scope>
    <source>
        <strain evidence="9">CCM 8606</strain>
    </source>
</reference>